<evidence type="ECO:0000313" key="1">
    <source>
        <dbReference type="EMBL" id="NHK29635.1"/>
    </source>
</evidence>
<dbReference type="Proteomes" id="UP000818603">
    <property type="component" value="Unassembled WGS sequence"/>
</dbReference>
<protein>
    <submittedName>
        <fullName evidence="1">Uncharacterized protein</fullName>
    </submittedName>
</protein>
<proteinExistence type="predicted"/>
<dbReference type="EMBL" id="VCJR02000007">
    <property type="protein sequence ID" value="NHK29635.1"/>
    <property type="molecule type" value="Genomic_DNA"/>
</dbReference>
<accession>A0ABX0HSL5</accession>
<sequence>MRLDSGLKLDKAPPIPPAGLFSCGNIRRIYLQAKTENKLLKPTPPPSIQFNYETYAHHLAGLDLTEDQGRQLLDSLFTIMEQFVDMGFGVHPIQVGQFESACGKDRKIDSDSRFSGHSVLLSDDMITALDTANVQSENDTGAE</sequence>
<dbReference type="PROSITE" id="PS51257">
    <property type="entry name" value="PROKAR_LIPOPROTEIN"/>
    <property type="match status" value="1"/>
</dbReference>
<name>A0ABX0HSL5_9PROT</name>
<gene>
    <name evidence="1" type="ORF">FF098_017135</name>
</gene>
<evidence type="ECO:0000313" key="2">
    <source>
        <dbReference type="Proteomes" id="UP000818603"/>
    </source>
</evidence>
<keyword evidence="2" id="KW-1185">Reference proteome</keyword>
<organism evidence="1 2">
    <name type="scientific">Aquisalinus luteolus</name>
    <dbReference type="NCBI Taxonomy" id="1566827"/>
    <lineage>
        <taxon>Bacteria</taxon>
        <taxon>Pseudomonadati</taxon>
        <taxon>Pseudomonadota</taxon>
        <taxon>Alphaproteobacteria</taxon>
        <taxon>Parvularculales</taxon>
        <taxon>Parvularculaceae</taxon>
        <taxon>Aquisalinus</taxon>
    </lineage>
</organism>
<reference evidence="1 2" key="1">
    <citation type="submission" date="2020-02" db="EMBL/GenBank/DDBJ databases">
        <title>Genome sequence of Parvularcula flava strain NH6-79.</title>
        <authorList>
            <person name="Abdul Karim M.H."/>
            <person name="Lam M.Q."/>
            <person name="Chen S.J."/>
            <person name="Yahya A."/>
            <person name="Shahir S."/>
            <person name="Shamsir M.S."/>
            <person name="Chong C.S."/>
        </authorList>
    </citation>
    <scope>NUCLEOTIDE SEQUENCE [LARGE SCALE GENOMIC DNA]</scope>
    <source>
        <strain evidence="1 2">NH6-79</strain>
    </source>
</reference>
<dbReference type="RefSeq" id="WP_155142888.1">
    <property type="nucleotide sequence ID" value="NZ_BMGZ01000006.1"/>
</dbReference>
<comment type="caution">
    <text evidence="1">The sequence shown here is derived from an EMBL/GenBank/DDBJ whole genome shotgun (WGS) entry which is preliminary data.</text>
</comment>